<evidence type="ECO:0000313" key="2">
    <source>
        <dbReference type="Proteomes" id="UP001215280"/>
    </source>
</evidence>
<proteinExistence type="predicted"/>
<dbReference type="EMBL" id="JARJLG010000228">
    <property type="protein sequence ID" value="KAJ7725415.1"/>
    <property type="molecule type" value="Genomic_DNA"/>
</dbReference>
<name>A0AAD7MNE8_9AGAR</name>
<gene>
    <name evidence="1" type="ORF">DFH07DRAFT_782998</name>
</gene>
<reference evidence="1" key="1">
    <citation type="submission" date="2023-03" db="EMBL/GenBank/DDBJ databases">
        <title>Massive genome expansion in bonnet fungi (Mycena s.s.) driven by repeated elements and novel gene families across ecological guilds.</title>
        <authorList>
            <consortium name="Lawrence Berkeley National Laboratory"/>
            <person name="Harder C.B."/>
            <person name="Miyauchi S."/>
            <person name="Viragh M."/>
            <person name="Kuo A."/>
            <person name="Thoen E."/>
            <person name="Andreopoulos B."/>
            <person name="Lu D."/>
            <person name="Skrede I."/>
            <person name="Drula E."/>
            <person name="Henrissat B."/>
            <person name="Morin E."/>
            <person name="Kohler A."/>
            <person name="Barry K."/>
            <person name="LaButti K."/>
            <person name="Morin E."/>
            <person name="Salamov A."/>
            <person name="Lipzen A."/>
            <person name="Mereny Z."/>
            <person name="Hegedus B."/>
            <person name="Baldrian P."/>
            <person name="Stursova M."/>
            <person name="Weitz H."/>
            <person name="Taylor A."/>
            <person name="Grigoriev I.V."/>
            <person name="Nagy L.G."/>
            <person name="Martin F."/>
            <person name="Kauserud H."/>
        </authorList>
    </citation>
    <scope>NUCLEOTIDE SEQUENCE</scope>
    <source>
        <strain evidence="1">CBHHK188m</strain>
    </source>
</reference>
<dbReference type="Proteomes" id="UP001215280">
    <property type="component" value="Unassembled WGS sequence"/>
</dbReference>
<comment type="caution">
    <text evidence="1">The sequence shown here is derived from an EMBL/GenBank/DDBJ whole genome shotgun (WGS) entry which is preliminary data.</text>
</comment>
<protein>
    <submittedName>
        <fullName evidence="1">Uncharacterized protein</fullName>
    </submittedName>
</protein>
<organism evidence="1 2">
    <name type="scientific">Mycena maculata</name>
    <dbReference type="NCBI Taxonomy" id="230809"/>
    <lineage>
        <taxon>Eukaryota</taxon>
        <taxon>Fungi</taxon>
        <taxon>Dikarya</taxon>
        <taxon>Basidiomycota</taxon>
        <taxon>Agaricomycotina</taxon>
        <taxon>Agaricomycetes</taxon>
        <taxon>Agaricomycetidae</taxon>
        <taxon>Agaricales</taxon>
        <taxon>Marasmiineae</taxon>
        <taxon>Mycenaceae</taxon>
        <taxon>Mycena</taxon>
    </lineage>
</organism>
<accession>A0AAD7MNE8</accession>
<sequence length="517" mass="57691">MPDAGYPLNMPVTGYLPPGTSAGHLYVPAYFQPASAYVPQAYRYGSPSMPEQAPLLGFSSYPTYTPPPGTSPADLPPPYALIDNDHTDYSVPPPGAEPHLYPNVLQNRHTDYSLPPPSTEPPIVEYPNIVLPNRHSDYSMPSPHTEPPLVEYRNIILQNPKISGVIPKQGRSYKVYYRRNSPRLGGTLALEGVGPLQMEAVAEEFPSHSPKNETLFAFVKGKIKSGSTLQAGLVGLVLGPMRYDTDVIHDAISDEGSLQDLGRLAYVYEERYKTRLRDDILRRAHDLKSGYHPRPFSLRPILVYQTALDPHRRLLPDPLSTSPCPSPEDDVRTLVMSVAAGTLFKEETHKKTLAQALHTALQVDIHDERASLIGVCIDSSDPSVVDKKTALLFIARDPDPDPKHPDLDPQVIWEAIRLEETMTGIGAREKLIVMRLLRAHWSRDRIKYQRGLPPAVREDSPETHDQWESDQWFVEALPPRPRPGDHDVERMGIGIKYVTSLASAQIPLQSFYPICPK</sequence>
<dbReference type="AlphaFoldDB" id="A0AAD7MNE8"/>
<evidence type="ECO:0000313" key="1">
    <source>
        <dbReference type="EMBL" id="KAJ7725415.1"/>
    </source>
</evidence>
<keyword evidence="2" id="KW-1185">Reference proteome</keyword>